<organism evidence="9 10">
    <name type="scientific">Daphnia sinensis</name>
    <dbReference type="NCBI Taxonomy" id="1820382"/>
    <lineage>
        <taxon>Eukaryota</taxon>
        <taxon>Metazoa</taxon>
        <taxon>Ecdysozoa</taxon>
        <taxon>Arthropoda</taxon>
        <taxon>Crustacea</taxon>
        <taxon>Branchiopoda</taxon>
        <taxon>Diplostraca</taxon>
        <taxon>Cladocera</taxon>
        <taxon>Anomopoda</taxon>
        <taxon>Daphniidae</taxon>
        <taxon>Daphnia</taxon>
        <taxon>Daphnia similis group</taxon>
    </lineage>
</organism>
<accession>A0AAD5KYL2</accession>
<evidence type="ECO:0000256" key="2">
    <source>
        <dbReference type="ARBA" id="ARBA00022723"/>
    </source>
</evidence>
<feature type="compositionally biased region" description="Gly residues" evidence="6">
    <location>
        <begin position="12"/>
        <end position="32"/>
    </location>
</feature>
<gene>
    <name evidence="9" type="ORF">GHT06_020381</name>
</gene>
<dbReference type="InterPro" id="IPR008906">
    <property type="entry name" value="HATC_C_dom"/>
</dbReference>
<dbReference type="SUPFAM" id="SSF53098">
    <property type="entry name" value="Ribonuclease H-like"/>
    <property type="match status" value="1"/>
</dbReference>
<keyword evidence="5" id="KW-0539">Nucleus</keyword>
<evidence type="ECO:0000259" key="7">
    <source>
        <dbReference type="Pfam" id="PF05699"/>
    </source>
</evidence>
<dbReference type="PANTHER" id="PTHR46481:SF10">
    <property type="entry name" value="ZINC FINGER BED DOMAIN-CONTAINING PROTEIN 39"/>
    <property type="match status" value="1"/>
</dbReference>
<dbReference type="InterPro" id="IPR052035">
    <property type="entry name" value="ZnF_BED_domain_contain"/>
</dbReference>
<dbReference type="Gene3D" id="2.40.70.10">
    <property type="entry name" value="Acid Proteases"/>
    <property type="match status" value="1"/>
</dbReference>
<evidence type="ECO:0000256" key="1">
    <source>
        <dbReference type="ARBA" id="ARBA00004123"/>
    </source>
</evidence>
<dbReference type="GO" id="GO:0046983">
    <property type="term" value="F:protein dimerization activity"/>
    <property type="evidence" value="ECO:0007669"/>
    <property type="project" value="InterPro"/>
</dbReference>
<dbReference type="AlphaFoldDB" id="A0AAD5KYL2"/>
<dbReference type="SUPFAM" id="SSF140996">
    <property type="entry name" value="Hermes dimerisation domain"/>
    <property type="match status" value="1"/>
</dbReference>
<feature type="domain" description="HAT C-terminal dimerisation" evidence="7">
    <location>
        <begin position="577"/>
        <end position="663"/>
    </location>
</feature>
<dbReference type="PANTHER" id="PTHR46481">
    <property type="entry name" value="ZINC FINGER BED DOMAIN-CONTAINING PROTEIN 4"/>
    <property type="match status" value="1"/>
</dbReference>
<feature type="region of interest" description="Disordered" evidence="6">
    <location>
        <begin position="1"/>
        <end position="95"/>
    </location>
</feature>
<proteinExistence type="predicted"/>
<protein>
    <recommendedName>
        <fullName evidence="11">BED-type domain-containing protein</fullName>
    </recommendedName>
</protein>
<feature type="region of interest" description="Disordered" evidence="6">
    <location>
        <begin position="890"/>
        <end position="913"/>
    </location>
</feature>
<dbReference type="InterPro" id="IPR021109">
    <property type="entry name" value="Peptidase_aspartic_dom_sf"/>
</dbReference>
<feature type="domain" description="Integrase zinc-binding" evidence="8">
    <location>
        <begin position="958"/>
        <end position="1016"/>
    </location>
</feature>
<dbReference type="GO" id="GO:0008270">
    <property type="term" value="F:zinc ion binding"/>
    <property type="evidence" value="ECO:0007669"/>
    <property type="project" value="UniProtKB-KW"/>
</dbReference>
<evidence type="ECO:0000256" key="5">
    <source>
        <dbReference type="ARBA" id="ARBA00023242"/>
    </source>
</evidence>
<feature type="compositionally biased region" description="Basic and acidic residues" evidence="6">
    <location>
        <begin position="1"/>
        <end position="11"/>
    </location>
</feature>
<evidence type="ECO:0000256" key="6">
    <source>
        <dbReference type="SAM" id="MobiDB-lite"/>
    </source>
</evidence>
<keyword evidence="4" id="KW-0862">Zinc</keyword>
<name>A0AAD5KYL2_9CRUS</name>
<sequence>MSSRGNQKESRGGGSRGRGSSRGLGSSRGRGTSGNRQTVRATNPTNTPLAQDISEENEERILLAEEENHGRIDESMETEDEQADEETAQLPSTSNKWPKWRTTCWTGWHEASGKVLAKCKFCSSGIYHSGNKDSCSNFLRHIKRNHKTSKAKKEQLDKLVTLMICKDNLPLTILKREGFRNLMAAAVPDYQIPSYERMRETLIPHLYEEVATTVKERLVSSPACSVMMDLWSSKSMEGFLGVICSAVTCDYEPFTAFLSLGEMTKHHTAAAIFAEYESTIEDWEINKKVIRCVTDNARNMIAALRVKLPIFVDETEKADSSDLDSNASDSEDHFVLHLDLELLLNDKTEKCNETGYNVTAAYHARCYKDGLLVLEVKSCQRCIESSREDCWCSQYATIKAALEAMDKDPNIQSKLGCLTAIQIKSLRELVILLGPFKIATDAFQKEHETIGLVIPFYLDLVNKCSLDPQVNPDARSIHSCKTVAEALQKSLKTRLNYVLNDSLYLIGSILDPRIKKSFIEAGGLDEKAVLRAVSDIILSRYRITSKLRVLPMKNVRIPRTLMTMRLHRLQKEKILEEFEKYLSEFPFVNDSEEFDLSYSPLLFWKQNEHRFPALAPIARDVMGVPASSSNIERGFSTAVDIKSAKKNRIKASLFQMLLMDRGWFVFSSNTGFNSCCQVCLIYAEKNVHASSITFHRKKTPTFRTVSGEVLTYLGQYELAIAIDNDHIINHYFYAMENLNEDCILGLDLLSNNNVKINTRNGQLLYDHLGKEDTFESNAPLYSLTFTNAGINIPLIPIPNENQAEVLTAKDHRNLEPFIQYKESDLGLATQVKHFINTGNHAPIYQGLRRTPEALKETVKSKIEVMLKNKIIRDSHKRKRNGNVIGAVLAQIQSPPQSADSDETNGPDLTESDGVEVDDYCKRIIENLMKIRSQNARNINGYKINERGELSDKYERLVVPRIKVKEIMEENHDHMLAGHLGIAKTLARIQRQFTWPNMRTDVTTYVNSCLKCARRKSFGTSKAPLQPLPPVDRVWERIAMEVLGQEHLFKAQTKQKRYYDEGTKGVKYSVGELVLLKSPPAAGKFINRWNGPFKIIRNFS</sequence>
<feature type="compositionally biased region" description="Acidic residues" evidence="6">
    <location>
        <begin position="899"/>
        <end position="913"/>
    </location>
</feature>
<comment type="subcellular location">
    <subcellularLocation>
        <location evidence="1">Nucleus</location>
    </subcellularLocation>
</comment>
<evidence type="ECO:0000256" key="4">
    <source>
        <dbReference type="ARBA" id="ARBA00022833"/>
    </source>
</evidence>
<feature type="compositionally biased region" description="Basic and acidic residues" evidence="6">
    <location>
        <begin position="59"/>
        <end position="74"/>
    </location>
</feature>
<evidence type="ECO:0000313" key="9">
    <source>
        <dbReference type="EMBL" id="KAI9552536.1"/>
    </source>
</evidence>
<evidence type="ECO:0000313" key="10">
    <source>
        <dbReference type="Proteomes" id="UP000820818"/>
    </source>
</evidence>
<feature type="compositionally biased region" description="Polar residues" evidence="6">
    <location>
        <begin position="37"/>
        <end position="49"/>
    </location>
</feature>
<comment type="caution">
    <text evidence="9">The sequence shown here is derived from an EMBL/GenBank/DDBJ whole genome shotgun (WGS) entry which is preliminary data.</text>
</comment>
<keyword evidence="10" id="KW-1185">Reference proteome</keyword>
<reference evidence="9 10" key="1">
    <citation type="submission" date="2022-05" db="EMBL/GenBank/DDBJ databases">
        <title>A multi-omics perspective on studying reproductive biology in Daphnia sinensis.</title>
        <authorList>
            <person name="Jia J."/>
        </authorList>
    </citation>
    <scope>NUCLEOTIDE SEQUENCE [LARGE SCALE GENOMIC DNA]</scope>
    <source>
        <strain evidence="9 10">WSL</strain>
    </source>
</reference>
<evidence type="ECO:0000259" key="8">
    <source>
        <dbReference type="Pfam" id="PF17921"/>
    </source>
</evidence>
<dbReference type="EMBL" id="WJBH02000009">
    <property type="protein sequence ID" value="KAI9552536.1"/>
    <property type="molecule type" value="Genomic_DNA"/>
</dbReference>
<dbReference type="Pfam" id="PF17921">
    <property type="entry name" value="Integrase_H2C2"/>
    <property type="match status" value="1"/>
</dbReference>
<evidence type="ECO:0008006" key="11">
    <source>
        <dbReference type="Google" id="ProtNLM"/>
    </source>
</evidence>
<feature type="compositionally biased region" description="Acidic residues" evidence="6">
    <location>
        <begin position="75"/>
        <end position="87"/>
    </location>
</feature>
<keyword evidence="2" id="KW-0479">Metal-binding</keyword>
<evidence type="ECO:0000256" key="3">
    <source>
        <dbReference type="ARBA" id="ARBA00022771"/>
    </source>
</evidence>
<dbReference type="GO" id="GO:0005634">
    <property type="term" value="C:nucleus"/>
    <property type="evidence" value="ECO:0007669"/>
    <property type="project" value="UniProtKB-SubCell"/>
</dbReference>
<dbReference type="Proteomes" id="UP000820818">
    <property type="component" value="Linkage Group LG9"/>
</dbReference>
<dbReference type="Gene3D" id="1.10.340.70">
    <property type="match status" value="1"/>
</dbReference>
<dbReference type="Pfam" id="PF05699">
    <property type="entry name" value="Dimer_Tnp_hAT"/>
    <property type="match status" value="1"/>
</dbReference>
<dbReference type="InterPro" id="IPR041588">
    <property type="entry name" value="Integrase_H2C2"/>
</dbReference>
<keyword evidence="3" id="KW-0863">Zinc-finger</keyword>
<dbReference type="InterPro" id="IPR012337">
    <property type="entry name" value="RNaseH-like_sf"/>
</dbReference>
<dbReference type="FunFam" id="1.10.340.70:FF:000001">
    <property type="entry name" value="Retrovirus-related Pol polyprotein from transposon gypsy-like Protein"/>
    <property type="match status" value="1"/>
</dbReference>